<keyword evidence="1" id="KW-0472">Membrane</keyword>
<protein>
    <submittedName>
        <fullName evidence="2">Protein toll</fullName>
    </submittedName>
</protein>
<evidence type="ECO:0000313" key="2">
    <source>
        <dbReference type="EMBL" id="GFO10689.1"/>
    </source>
</evidence>
<evidence type="ECO:0000256" key="1">
    <source>
        <dbReference type="SAM" id="Phobius"/>
    </source>
</evidence>
<keyword evidence="1" id="KW-1133">Transmembrane helix</keyword>
<organism evidence="2 3">
    <name type="scientific">Plakobranchus ocellatus</name>
    <dbReference type="NCBI Taxonomy" id="259542"/>
    <lineage>
        <taxon>Eukaryota</taxon>
        <taxon>Metazoa</taxon>
        <taxon>Spiralia</taxon>
        <taxon>Lophotrochozoa</taxon>
        <taxon>Mollusca</taxon>
        <taxon>Gastropoda</taxon>
        <taxon>Heterobranchia</taxon>
        <taxon>Euthyneura</taxon>
        <taxon>Panpulmonata</taxon>
        <taxon>Sacoglossa</taxon>
        <taxon>Placobranchoidea</taxon>
        <taxon>Plakobranchidae</taxon>
        <taxon>Plakobranchus</taxon>
    </lineage>
</organism>
<accession>A0AAV4AWC9</accession>
<feature type="transmembrane region" description="Helical" evidence="1">
    <location>
        <begin position="65"/>
        <end position="91"/>
    </location>
</feature>
<dbReference type="EMBL" id="BLXT01004200">
    <property type="protein sequence ID" value="GFO10689.1"/>
    <property type="molecule type" value="Genomic_DNA"/>
</dbReference>
<dbReference type="AlphaFoldDB" id="A0AAV4AWC9"/>
<comment type="caution">
    <text evidence="2">The sequence shown here is derived from an EMBL/GenBank/DDBJ whole genome shotgun (WGS) entry which is preliminary data.</text>
</comment>
<reference evidence="2 3" key="1">
    <citation type="journal article" date="2021" name="Elife">
        <title>Chloroplast acquisition without the gene transfer in kleptoplastic sea slugs, Plakobranchus ocellatus.</title>
        <authorList>
            <person name="Maeda T."/>
            <person name="Takahashi S."/>
            <person name="Yoshida T."/>
            <person name="Shimamura S."/>
            <person name="Takaki Y."/>
            <person name="Nagai Y."/>
            <person name="Toyoda A."/>
            <person name="Suzuki Y."/>
            <person name="Arimoto A."/>
            <person name="Ishii H."/>
            <person name="Satoh N."/>
            <person name="Nishiyama T."/>
            <person name="Hasebe M."/>
            <person name="Maruyama T."/>
            <person name="Minagawa J."/>
            <person name="Obokata J."/>
            <person name="Shigenobu S."/>
        </authorList>
    </citation>
    <scope>NUCLEOTIDE SEQUENCE [LARGE SCALE GENOMIC DNA]</scope>
</reference>
<evidence type="ECO:0000313" key="3">
    <source>
        <dbReference type="Proteomes" id="UP000735302"/>
    </source>
</evidence>
<name>A0AAV4AWC9_9GAST</name>
<gene>
    <name evidence="2" type="ORF">PoB_003719400</name>
</gene>
<sequence>MGEREARGLGNILSDSKNISTGNVNMTAEIACICHWNRTGPNCENTRDIVPLIYELEVPADDFHAWQVAIVSILSAITLALFCVLIPYFLWRKSWLPMRKLVFFFQEYEDDGGKLFTVSTCTDLSRKQHSIIPYHTIPRDRGLDRDTTLRLHLTTHIISKNPFASPCTAPHVPHRTASHSIPSHRISPHLSATQHTIMK</sequence>
<keyword evidence="1" id="KW-0812">Transmembrane</keyword>
<keyword evidence="3" id="KW-1185">Reference proteome</keyword>
<dbReference type="Proteomes" id="UP000735302">
    <property type="component" value="Unassembled WGS sequence"/>
</dbReference>
<proteinExistence type="predicted"/>